<name>A0A2G8JLR9_STIJA</name>
<evidence type="ECO:0000313" key="3">
    <source>
        <dbReference type="Proteomes" id="UP000230750"/>
    </source>
</evidence>
<evidence type="ECO:0000256" key="1">
    <source>
        <dbReference type="SAM" id="MobiDB-lite"/>
    </source>
</evidence>
<comment type="caution">
    <text evidence="2">The sequence shown here is derived from an EMBL/GenBank/DDBJ whole genome shotgun (WGS) entry which is preliminary data.</text>
</comment>
<keyword evidence="3" id="KW-1185">Reference proteome</keyword>
<dbReference type="AlphaFoldDB" id="A0A2G8JLR9"/>
<sequence length="75" mass="8606">MVMLPKWKGTLDEDSESSDLDQACSSRSTPKRVCPTRQNALLPVDPYEEDCESDIESDTESWENQLKRLHKSFTT</sequence>
<protein>
    <submittedName>
        <fullName evidence="2">Uncharacterized protein</fullName>
    </submittedName>
</protein>
<evidence type="ECO:0000313" key="2">
    <source>
        <dbReference type="EMBL" id="PIK36692.1"/>
    </source>
</evidence>
<feature type="non-terminal residue" evidence="2">
    <location>
        <position position="75"/>
    </location>
</feature>
<dbReference type="EMBL" id="MRZV01001634">
    <property type="protein sequence ID" value="PIK36692.1"/>
    <property type="molecule type" value="Genomic_DNA"/>
</dbReference>
<proteinExistence type="predicted"/>
<dbReference type="Proteomes" id="UP000230750">
    <property type="component" value="Unassembled WGS sequence"/>
</dbReference>
<feature type="region of interest" description="Disordered" evidence="1">
    <location>
        <begin position="1"/>
        <end position="32"/>
    </location>
</feature>
<accession>A0A2G8JLR9</accession>
<reference evidence="2 3" key="1">
    <citation type="journal article" date="2017" name="PLoS Biol.">
        <title>The sea cucumber genome provides insights into morphological evolution and visceral regeneration.</title>
        <authorList>
            <person name="Zhang X."/>
            <person name="Sun L."/>
            <person name="Yuan J."/>
            <person name="Sun Y."/>
            <person name="Gao Y."/>
            <person name="Zhang L."/>
            <person name="Li S."/>
            <person name="Dai H."/>
            <person name="Hamel J.F."/>
            <person name="Liu C."/>
            <person name="Yu Y."/>
            <person name="Liu S."/>
            <person name="Lin W."/>
            <person name="Guo K."/>
            <person name="Jin S."/>
            <person name="Xu P."/>
            <person name="Storey K.B."/>
            <person name="Huan P."/>
            <person name="Zhang T."/>
            <person name="Zhou Y."/>
            <person name="Zhang J."/>
            <person name="Lin C."/>
            <person name="Li X."/>
            <person name="Xing L."/>
            <person name="Huo D."/>
            <person name="Sun M."/>
            <person name="Wang L."/>
            <person name="Mercier A."/>
            <person name="Li F."/>
            <person name="Yang H."/>
            <person name="Xiang J."/>
        </authorList>
    </citation>
    <scope>NUCLEOTIDE SEQUENCE [LARGE SCALE GENOMIC DNA]</scope>
    <source>
        <strain evidence="2">Shaxun</strain>
        <tissue evidence="2">Muscle</tissue>
    </source>
</reference>
<gene>
    <name evidence="2" type="ORF">BSL78_26482</name>
</gene>
<organism evidence="2 3">
    <name type="scientific">Stichopus japonicus</name>
    <name type="common">Sea cucumber</name>
    <dbReference type="NCBI Taxonomy" id="307972"/>
    <lineage>
        <taxon>Eukaryota</taxon>
        <taxon>Metazoa</taxon>
        <taxon>Echinodermata</taxon>
        <taxon>Eleutherozoa</taxon>
        <taxon>Echinozoa</taxon>
        <taxon>Holothuroidea</taxon>
        <taxon>Aspidochirotacea</taxon>
        <taxon>Aspidochirotida</taxon>
        <taxon>Stichopodidae</taxon>
        <taxon>Apostichopus</taxon>
    </lineage>
</organism>